<protein>
    <submittedName>
        <fullName evidence="1">Uncharacterized protein</fullName>
    </submittedName>
</protein>
<evidence type="ECO:0000313" key="1">
    <source>
        <dbReference type="EMBL" id="KAK2554109.1"/>
    </source>
</evidence>
<keyword evidence="2" id="KW-1185">Reference proteome</keyword>
<evidence type="ECO:0000313" key="2">
    <source>
        <dbReference type="Proteomes" id="UP001249851"/>
    </source>
</evidence>
<sequence>MREGRHGTSRASLLSRRWLTATTLLSIKGYLVRDLHLELVTDRSLEVTQVTVPNLYAVLVAGLVLDSWYLADGLDFSDTCVHALGGYILQNNTGIPITVW</sequence>
<comment type="caution">
    <text evidence="1">The sequence shown here is derived from an EMBL/GenBank/DDBJ whole genome shotgun (WGS) entry which is preliminary data.</text>
</comment>
<gene>
    <name evidence="1" type="ORF">P5673_024459</name>
</gene>
<dbReference type="Proteomes" id="UP001249851">
    <property type="component" value="Unassembled WGS sequence"/>
</dbReference>
<accession>A0AAD9Q3Y8</accession>
<organism evidence="1 2">
    <name type="scientific">Acropora cervicornis</name>
    <name type="common">Staghorn coral</name>
    <dbReference type="NCBI Taxonomy" id="6130"/>
    <lineage>
        <taxon>Eukaryota</taxon>
        <taxon>Metazoa</taxon>
        <taxon>Cnidaria</taxon>
        <taxon>Anthozoa</taxon>
        <taxon>Hexacorallia</taxon>
        <taxon>Scleractinia</taxon>
        <taxon>Astrocoeniina</taxon>
        <taxon>Acroporidae</taxon>
        <taxon>Acropora</taxon>
    </lineage>
</organism>
<dbReference type="AlphaFoldDB" id="A0AAD9Q3Y8"/>
<name>A0AAD9Q3Y8_ACRCE</name>
<reference evidence="1" key="2">
    <citation type="journal article" date="2023" name="Science">
        <title>Genomic signatures of disease resistance in endangered staghorn corals.</title>
        <authorList>
            <person name="Vollmer S.V."/>
            <person name="Selwyn J.D."/>
            <person name="Despard B.A."/>
            <person name="Roesel C.L."/>
        </authorList>
    </citation>
    <scope>NUCLEOTIDE SEQUENCE</scope>
    <source>
        <strain evidence="1">K2</strain>
    </source>
</reference>
<reference evidence="1" key="1">
    <citation type="journal article" date="2023" name="G3 (Bethesda)">
        <title>Whole genome assembly and annotation of the endangered Caribbean coral Acropora cervicornis.</title>
        <authorList>
            <person name="Selwyn J.D."/>
            <person name="Vollmer S.V."/>
        </authorList>
    </citation>
    <scope>NUCLEOTIDE SEQUENCE</scope>
    <source>
        <strain evidence="1">K2</strain>
    </source>
</reference>
<proteinExistence type="predicted"/>
<dbReference type="EMBL" id="JARQWQ010000072">
    <property type="protein sequence ID" value="KAK2554109.1"/>
    <property type="molecule type" value="Genomic_DNA"/>
</dbReference>